<sequence length="62" mass="6981">MKVIVSDLPVKSEDCIFAEYIGMTSKYKCMFQSGMYSRCKLDCDEACPYLKRIGDVGVNDKG</sequence>
<protein>
    <submittedName>
        <fullName evidence="1">Uncharacterized protein</fullName>
    </submittedName>
</protein>
<proteinExistence type="predicted"/>
<dbReference type="Proteomes" id="UP001211006">
    <property type="component" value="Unassembled WGS sequence"/>
</dbReference>
<reference evidence="1" key="1">
    <citation type="submission" date="2023-01" db="EMBL/GenBank/DDBJ databases">
        <title>Human gut microbiome strain richness.</title>
        <authorList>
            <person name="Chen-Liaw A."/>
        </authorList>
    </citation>
    <scope>NUCLEOTIDE SEQUENCE</scope>
    <source>
        <strain evidence="1">2225st1_A6_2225SCRN_200828</strain>
    </source>
</reference>
<dbReference type="RefSeq" id="WP_009258477.1">
    <property type="nucleotide sequence ID" value="NZ_BAABZG010000001.1"/>
</dbReference>
<evidence type="ECO:0000313" key="2">
    <source>
        <dbReference type="Proteomes" id="UP001211006"/>
    </source>
</evidence>
<comment type="caution">
    <text evidence="1">The sequence shown here is derived from an EMBL/GenBank/DDBJ whole genome shotgun (WGS) entry which is preliminary data.</text>
</comment>
<dbReference type="EMBL" id="JAQLWO010000044">
    <property type="protein sequence ID" value="MDB7908767.1"/>
    <property type="molecule type" value="Genomic_DNA"/>
</dbReference>
<name>A0AAW6C739_FLAPL</name>
<evidence type="ECO:0000313" key="1">
    <source>
        <dbReference type="EMBL" id="MDB7908767.1"/>
    </source>
</evidence>
<dbReference type="AlphaFoldDB" id="A0AAW6C739"/>
<accession>A0AAW6C739</accession>
<organism evidence="1 2">
    <name type="scientific">Flavonifractor plautii</name>
    <name type="common">Fusobacterium plautii</name>
    <dbReference type="NCBI Taxonomy" id="292800"/>
    <lineage>
        <taxon>Bacteria</taxon>
        <taxon>Bacillati</taxon>
        <taxon>Bacillota</taxon>
        <taxon>Clostridia</taxon>
        <taxon>Eubacteriales</taxon>
        <taxon>Oscillospiraceae</taxon>
        <taxon>Flavonifractor</taxon>
    </lineage>
</organism>
<gene>
    <name evidence="1" type="ORF">PND83_22545</name>
</gene>